<dbReference type="KEGG" id="dar:Daro_2911"/>
<dbReference type="GO" id="GO:0005886">
    <property type="term" value="C:plasma membrane"/>
    <property type="evidence" value="ECO:0007669"/>
    <property type="project" value="UniProtKB-SubCell"/>
</dbReference>
<feature type="transmembrane region" description="Helical" evidence="5">
    <location>
        <begin position="38"/>
        <end position="58"/>
    </location>
</feature>
<protein>
    <recommendedName>
        <fullName evidence="5">Probable membrane transporter protein</fullName>
    </recommendedName>
</protein>
<keyword evidence="3 5" id="KW-1133">Transmembrane helix</keyword>
<dbReference type="EMBL" id="CP000089">
    <property type="protein sequence ID" value="AAZ47641.1"/>
    <property type="molecule type" value="Genomic_DNA"/>
</dbReference>
<dbReference type="InterPro" id="IPR051598">
    <property type="entry name" value="TSUP/Inactive_protease-like"/>
</dbReference>
<feature type="transmembrane region" description="Helical" evidence="5">
    <location>
        <begin position="247"/>
        <end position="265"/>
    </location>
</feature>
<dbReference type="eggNOG" id="COG0730">
    <property type="taxonomic scope" value="Bacteria"/>
</dbReference>
<reference evidence="6" key="1">
    <citation type="submission" date="2005-08" db="EMBL/GenBank/DDBJ databases">
        <title>Complete sequence of Dechloromonas aromatica RCB.</title>
        <authorList>
            <person name="Salinero K.K."/>
            <person name="Copeland A."/>
            <person name="Lucas S."/>
            <person name="Lapidus A."/>
            <person name="Barry K."/>
            <person name="Detter J.C."/>
            <person name="Glavina T."/>
            <person name="Hammon N."/>
            <person name="Israni S."/>
            <person name="Pitluck S."/>
            <person name="Di Bartolo G."/>
            <person name="Trong S."/>
            <person name="Schmutz J."/>
            <person name="Larimer F."/>
            <person name="Land M."/>
            <person name="Ivanova N."/>
            <person name="Richardson P."/>
        </authorList>
    </citation>
    <scope>NUCLEOTIDE SEQUENCE</scope>
    <source>
        <strain evidence="6">RCB</strain>
    </source>
</reference>
<proteinExistence type="inferred from homology"/>
<evidence type="ECO:0000313" key="6">
    <source>
        <dbReference type="EMBL" id="AAZ47641.1"/>
    </source>
</evidence>
<evidence type="ECO:0000256" key="3">
    <source>
        <dbReference type="ARBA" id="ARBA00022989"/>
    </source>
</evidence>
<evidence type="ECO:0000256" key="5">
    <source>
        <dbReference type="RuleBase" id="RU363041"/>
    </source>
</evidence>
<comment type="subcellular location">
    <subcellularLocation>
        <location evidence="5">Cell membrane</location>
        <topology evidence="5">Multi-pass membrane protein</topology>
    </subcellularLocation>
    <subcellularLocation>
        <location evidence="1">Membrane</location>
        <topology evidence="1">Multi-pass membrane protein</topology>
    </subcellularLocation>
</comment>
<feature type="transmembrane region" description="Helical" evidence="5">
    <location>
        <begin position="111"/>
        <end position="129"/>
    </location>
</feature>
<name>Q47BZ0_DECAR</name>
<dbReference type="STRING" id="159087.Daro_2911"/>
<keyword evidence="5" id="KW-1003">Cell membrane</keyword>
<keyword evidence="4 5" id="KW-0472">Membrane</keyword>
<dbReference type="Pfam" id="PF01925">
    <property type="entry name" value="TauE"/>
    <property type="match status" value="1"/>
</dbReference>
<evidence type="ECO:0000256" key="2">
    <source>
        <dbReference type="ARBA" id="ARBA00022692"/>
    </source>
</evidence>
<keyword evidence="2 5" id="KW-0812">Transmembrane</keyword>
<sequence length="266" mass="27369">MATVNMHAMDYLYTLSGFAVGAIVGLTGVGGGSLMTPLLVLLFGVHPATAVGTDLLYAAMTKAGGTVAHGRKGHIDWSITGRLALGSIPAAAITVWVLSQLPKGNNVIGQLISNGLGFALLLTAIAILFGRKLREYAAQHDDSPLRQCCLGKITVAVGAILGVLVTISSVGAGALGVAALFFLYPKLSPVKIVGSDVAHAVPLTLVAGLGHWMLGGVDWALLGSLLLGSLPGIWLGTQISAKVPEHILRRLLATMLVLIGTKLVFA</sequence>
<feature type="transmembrane region" description="Helical" evidence="5">
    <location>
        <begin position="212"/>
        <end position="235"/>
    </location>
</feature>
<organism evidence="6">
    <name type="scientific">Dechloromonas aromatica (strain RCB)</name>
    <dbReference type="NCBI Taxonomy" id="159087"/>
    <lineage>
        <taxon>Bacteria</taxon>
        <taxon>Pseudomonadati</taxon>
        <taxon>Pseudomonadota</taxon>
        <taxon>Betaproteobacteria</taxon>
        <taxon>Rhodocyclales</taxon>
        <taxon>Azonexaceae</taxon>
        <taxon>Dechloromonas</taxon>
    </lineage>
</organism>
<feature type="transmembrane region" description="Helical" evidence="5">
    <location>
        <begin position="150"/>
        <end position="183"/>
    </location>
</feature>
<dbReference type="HOGENOM" id="CLU_045498_1_0_4"/>
<dbReference type="PANTHER" id="PTHR43701:SF2">
    <property type="entry name" value="MEMBRANE TRANSPORTER PROTEIN YJNA-RELATED"/>
    <property type="match status" value="1"/>
</dbReference>
<dbReference type="PANTHER" id="PTHR43701">
    <property type="entry name" value="MEMBRANE TRANSPORTER PROTEIN MJ0441-RELATED"/>
    <property type="match status" value="1"/>
</dbReference>
<evidence type="ECO:0000256" key="4">
    <source>
        <dbReference type="ARBA" id="ARBA00023136"/>
    </source>
</evidence>
<accession>Q47BZ0</accession>
<dbReference type="AlphaFoldDB" id="Q47BZ0"/>
<evidence type="ECO:0000256" key="1">
    <source>
        <dbReference type="ARBA" id="ARBA00004141"/>
    </source>
</evidence>
<feature type="transmembrane region" description="Helical" evidence="5">
    <location>
        <begin position="12"/>
        <end position="32"/>
    </location>
</feature>
<feature type="transmembrane region" description="Helical" evidence="5">
    <location>
        <begin position="79"/>
        <end position="99"/>
    </location>
</feature>
<comment type="similarity">
    <text evidence="5">Belongs to the 4-toluene sulfonate uptake permease (TSUP) (TC 2.A.102) family.</text>
</comment>
<dbReference type="InterPro" id="IPR002781">
    <property type="entry name" value="TM_pro_TauE-like"/>
</dbReference>
<gene>
    <name evidence="6" type="ordered locus">Daro_2911</name>
</gene>